<dbReference type="Gene3D" id="1.10.1040.10">
    <property type="entry name" value="N-(1-d-carboxylethyl)-l-norvaline Dehydrogenase, domain 2"/>
    <property type="match status" value="1"/>
</dbReference>
<feature type="domain" description="6-phosphogluconate dehydrogenase NADP-binding" evidence="4">
    <location>
        <begin position="2"/>
        <end position="160"/>
    </location>
</feature>
<dbReference type="GO" id="GO:0051287">
    <property type="term" value="F:NAD binding"/>
    <property type="evidence" value="ECO:0007669"/>
    <property type="project" value="InterPro"/>
</dbReference>
<dbReference type="InterPro" id="IPR015815">
    <property type="entry name" value="HIBADH-related"/>
</dbReference>
<dbReference type="EMBL" id="BNAB01000008">
    <property type="protein sequence ID" value="GHE02154.1"/>
    <property type="molecule type" value="Genomic_DNA"/>
</dbReference>
<dbReference type="SUPFAM" id="SSF51735">
    <property type="entry name" value="NAD(P)-binding Rossmann-fold domains"/>
    <property type="match status" value="1"/>
</dbReference>
<dbReference type="Gene3D" id="3.40.50.720">
    <property type="entry name" value="NAD(P)-binding Rossmann-like Domain"/>
    <property type="match status" value="1"/>
</dbReference>
<dbReference type="EMBL" id="FNOB01000009">
    <property type="protein sequence ID" value="SDX05805.1"/>
    <property type="molecule type" value="Genomic_DNA"/>
</dbReference>
<feature type="active site" evidence="3">
    <location>
        <position position="169"/>
    </location>
</feature>
<reference evidence="6" key="1">
    <citation type="journal article" date="2014" name="Int. J. Syst. Evol. Microbiol.">
        <title>Complete genome sequence of Corynebacterium casei LMG S-19264T (=DSM 44701T), isolated from a smear-ripened cheese.</title>
        <authorList>
            <consortium name="US DOE Joint Genome Institute (JGI-PGF)"/>
            <person name="Walter F."/>
            <person name="Albersmeier A."/>
            <person name="Kalinowski J."/>
            <person name="Ruckert C."/>
        </authorList>
    </citation>
    <scope>NUCLEOTIDE SEQUENCE</scope>
    <source>
        <strain evidence="6">CGMCC 1.10859</strain>
    </source>
</reference>
<evidence type="ECO:0000256" key="3">
    <source>
        <dbReference type="PIRSR" id="PIRSR000103-1"/>
    </source>
</evidence>
<dbReference type="SUPFAM" id="SSF48179">
    <property type="entry name" value="6-phosphogluconate dehydrogenase C-terminal domain-like"/>
    <property type="match status" value="1"/>
</dbReference>
<dbReference type="InterPro" id="IPR013328">
    <property type="entry name" value="6PGD_dom2"/>
</dbReference>
<evidence type="ECO:0000313" key="6">
    <source>
        <dbReference type="EMBL" id="GHE02154.1"/>
    </source>
</evidence>
<dbReference type="InterPro" id="IPR006115">
    <property type="entry name" value="6PGDH_NADP-bd"/>
</dbReference>
<evidence type="ECO:0000259" key="4">
    <source>
        <dbReference type="Pfam" id="PF03446"/>
    </source>
</evidence>
<dbReference type="Pfam" id="PF14833">
    <property type="entry name" value="NAD_binding_11"/>
    <property type="match status" value="1"/>
</dbReference>
<name>A0AAN4URV2_9RHOB</name>
<keyword evidence="1" id="KW-0560">Oxidoreductase</keyword>
<keyword evidence="8" id="KW-1185">Reference proteome</keyword>
<dbReference type="InterPro" id="IPR051265">
    <property type="entry name" value="HIBADH-related_NP60_sf"/>
</dbReference>
<dbReference type="Pfam" id="PF03446">
    <property type="entry name" value="NAD_binding_2"/>
    <property type="match status" value="1"/>
</dbReference>
<dbReference type="PIRSF" id="PIRSF000103">
    <property type="entry name" value="HIBADH"/>
    <property type="match status" value="1"/>
</dbReference>
<keyword evidence="2" id="KW-0520">NAD</keyword>
<dbReference type="AlphaFoldDB" id="A0AAN4URV2"/>
<evidence type="ECO:0000256" key="1">
    <source>
        <dbReference type="ARBA" id="ARBA00023002"/>
    </source>
</evidence>
<dbReference type="PANTHER" id="PTHR43580:SF2">
    <property type="entry name" value="CYTOKINE-LIKE NUCLEAR FACTOR N-PAC"/>
    <property type="match status" value="1"/>
</dbReference>
<dbReference type="GO" id="GO:0016054">
    <property type="term" value="P:organic acid catabolic process"/>
    <property type="evidence" value="ECO:0007669"/>
    <property type="project" value="UniProtKB-ARBA"/>
</dbReference>
<accession>A0AAN4URV2</accession>
<evidence type="ECO:0000313" key="7">
    <source>
        <dbReference type="EMBL" id="SDX05805.1"/>
    </source>
</evidence>
<dbReference type="PROSITE" id="PS00895">
    <property type="entry name" value="3_HYDROXYISOBUT_DH"/>
    <property type="match status" value="1"/>
</dbReference>
<feature type="domain" description="3-hydroxyisobutyrate dehydrogenase-like NAD-binding" evidence="5">
    <location>
        <begin position="164"/>
        <end position="281"/>
    </location>
</feature>
<evidence type="ECO:0000313" key="8">
    <source>
        <dbReference type="Proteomes" id="UP000199541"/>
    </source>
</evidence>
<reference evidence="6" key="3">
    <citation type="submission" date="2023-06" db="EMBL/GenBank/DDBJ databases">
        <authorList>
            <person name="Sun Q."/>
            <person name="Zhou Y."/>
        </authorList>
    </citation>
    <scope>NUCLEOTIDE SEQUENCE</scope>
    <source>
        <strain evidence="6">CGMCC 1.10859</strain>
    </source>
</reference>
<dbReference type="RefSeq" id="WP_035845430.1">
    <property type="nucleotide sequence ID" value="NZ_BNAB01000008.1"/>
</dbReference>
<dbReference type="GO" id="GO:0016491">
    <property type="term" value="F:oxidoreductase activity"/>
    <property type="evidence" value="ECO:0007669"/>
    <property type="project" value="UniProtKB-KW"/>
</dbReference>
<dbReference type="InterPro" id="IPR029154">
    <property type="entry name" value="HIBADH-like_NADP-bd"/>
</dbReference>
<dbReference type="GO" id="GO:0050661">
    <property type="term" value="F:NADP binding"/>
    <property type="evidence" value="ECO:0007669"/>
    <property type="project" value="InterPro"/>
</dbReference>
<dbReference type="InterPro" id="IPR036291">
    <property type="entry name" value="NAD(P)-bd_dom_sf"/>
</dbReference>
<sequence length="290" mass="30214">MEIGFIGLGIMGQGMVRNLLRAGHSVTVWNRTARPLPEDLGTARVASSVADAVADKPLVMICVTGPEAQQACLQGAEGAFANARAGALIADATTTDPAVSLDLAQAASARGLRYLDTPVFGSRNEAWEGRLDFVCGGARADYDALTPILESLAATTHYLGGNSKGASAKLIGNLLVAAQMASLGEALALARRAGLDPEALMGYLDVTDFSSALIRGVGRDTLADDYAPNFYLKHMLKDARLIGRFARDSGVPVPLSALIAEQYQGAVNRGLGDLNASALHKIAFEMSGLG</sequence>
<organism evidence="6 9">
    <name type="scientific">Allgaiera indica</name>
    <dbReference type="NCBI Taxonomy" id="765699"/>
    <lineage>
        <taxon>Bacteria</taxon>
        <taxon>Pseudomonadati</taxon>
        <taxon>Pseudomonadota</taxon>
        <taxon>Alphaproteobacteria</taxon>
        <taxon>Rhodobacterales</taxon>
        <taxon>Paracoccaceae</taxon>
        <taxon>Allgaiera</taxon>
    </lineage>
</organism>
<dbReference type="InterPro" id="IPR002204">
    <property type="entry name" value="3-OH-isobutyrate_DH-rel_CS"/>
</dbReference>
<evidence type="ECO:0000313" key="9">
    <source>
        <dbReference type="Proteomes" id="UP000634647"/>
    </source>
</evidence>
<reference evidence="7 8" key="2">
    <citation type="submission" date="2016-10" db="EMBL/GenBank/DDBJ databases">
        <authorList>
            <person name="Varghese N."/>
            <person name="Submissions S."/>
        </authorList>
    </citation>
    <scope>NUCLEOTIDE SEQUENCE [LARGE SCALE GENOMIC DNA]</scope>
    <source>
        <strain evidence="7 8">DSM 24802</strain>
    </source>
</reference>
<dbReference type="Proteomes" id="UP000634647">
    <property type="component" value="Unassembled WGS sequence"/>
</dbReference>
<comment type="caution">
    <text evidence="6">The sequence shown here is derived from an EMBL/GenBank/DDBJ whole genome shotgun (WGS) entry which is preliminary data.</text>
</comment>
<dbReference type="InterPro" id="IPR008927">
    <property type="entry name" value="6-PGluconate_DH-like_C_sf"/>
</dbReference>
<dbReference type="PANTHER" id="PTHR43580">
    <property type="entry name" value="OXIDOREDUCTASE GLYR1-RELATED"/>
    <property type="match status" value="1"/>
</dbReference>
<evidence type="ECO:0000256" key="2">
    <source>
        <dbReference type="ARBA" id="ARBA00023027"/>
    </source>
</evidence>
<gene>
    <name evidence="6" type="ORF">GCM10008024_20630</name>
    <name evidence="7" type="ORF">SAMN05444006_109118</name>
</gene>
<evidence type="ECO:0000259" key="5">
    <source>
        <dbReference type="Pfam" id="PF14833"/>
    </source>
</evidence>
<dbReference type="Proteomes" id="UP000199541">
    <property type="component" value="Unassembled WGS sequence"/>
</dbReference>
<proteinExistence type="predicted"/>
<protein>
    <submittedName>
        <fullName evidence="6">2-hydroxy-3-oxopropionate reductase</fullName>
    </submittedName>
    <submittedName>
        <fullName evidence="7">3-hydroxyisobutyrate dehydrogenase</fullName>
    </submittedName>
</protein>